<feature type="region of interest" description="Disordered" evidence="1">
    <location>
        <begin position="151"/>
        <end position="286"/>
    </location>
</feature>
<feature type="compositionally biased region" description="Polar residues" evidence="1">
    <location>
        <begin position="151"/>
        <end position="161"/>
    </location>
</feature>
<organism evidence="2 3">
    <name type="scientific">Salix purpurea</name>
    <name type="common">Purple osier willow</name>
    <dbReference type="NCBI Taxonomy" id="77065"/>
    <lineage>
        <taxon>Eukaryota</taxon>
        <taxon>Viridiplantae</taxon>
        <taxon>Streptophyta</taxon>
        <taxon>Embryophyta</taxon>
        <taxon>Tracheophyta</taxon>
        <taxon>Spermatophyta</taxon>
        <taxon>Magnoliopsida</taxon>
        <taxon>eudicotyledons</taxon>
        <taxon>Gunneridae</taxon>
        <taxon>Pentapetalae</taxon>
        <taxon>rosids</taxon>
        <taxon>fabids</taxon>
        <taxon>Malpighiales</taxon>
        <taxon>Salicaceae</taxon>
        <taxon>Saliceae</taxon>
        <taxon>Salix</taxon>
    </lineage>
</organism>
<feature type="compositionally biased region" description="Polar residues" evidence="1">
    <location>
        <begin position="271"/>
        <end position="286"/>
    </location>
</feature>
<comment type="caution">
    <text evidence="2">The sequence shown here is derived from an EMBL/GenBank/DDBJ whole genome shotgun (WGS) entry which is preliminary data.</text>
</comment>
<reference evidence="2" key="1">
    <citation type="submission" date="2022-11" db="EMBL/GenBank/DDBJ databases">
        <authorList>
            <person name="Hyden B.L."/>
            <person name="Feng K."/>
            <person name="Yates T."/>
            <person name="Jawdy S."/>
            <person name="Smart L.B."/>
            <person name="Muchero W."/>
        </authorList>
    </citation>
    <scope>NUCLEOTIDE SEQUENCE</scope>
    <source>
        <tissue evidence="2">Shoot tip</tissue>
    </source>
</reference>
<dbReference type="AlphaFoldDB" id="A0A9Q0TK82"/>
<reference evidence="2" key="2">
    <citation type="journal article" date="2023" name="Int. J. Mol. Sci.">
        <title>De Novo Assembly and Annotation of 11 Diverse Shrub Willow (Salix) Genomes Reveals Novel Gene Organization in Sex-Linked Regions.</title>
        <authorList>
            <person name="Hyden B."/>
            <person name="Feng K."/>
            <person name="Yates T.B."/>
            <person name="Jawdy S."/>
            <person name="Cereghino C."/>
            <person name="Smart L.B."/>
            <person name="Muchero W."/>
        </authorList>
    </citation>
    <scope>NUCLEOTIDE SEQUENCE</scope>
    <source>
        <tissue evidence="2">Shoot tip</tissue>
    </source>
</reference>
<feature type="compositionally biased region" description="Basic and acidic residues" evidence="1">
    <location>
        <begin position="252"/>
        <end position="261"/>
    </location>
</feature>
<protein>
    <submittedName>
        <fullName evidence="2">Uncharacterized protein</fullName>
    </submittedName>
</protein>
<accession>A0A9Q0TK82</accession>
<feature type="compositionally biased region" description="Polar residues" evidence="1">
    <location>
        <begin position="237"/>
        <end position="249"/>
    </location>
</feature>
<proteinExistence type="predicted"/>
<name>A0A9Q0TK82_SALPP</name>
<sequence length="286" mass="30796">MKFLCVIPWSAGFMKELLILMTPSKRSTRVLYGDGDEEKLNLNRQRWELIKDDIFAVQEQEIDVPKTATSSGVLQKAKSETKSNSLKRSKAVSSLKRLAYILSFESCFSHGQLLTEMYDGLQGAELKTFPKQELEDLHMVLCLTNQLLSKNPADHNTSGPDSGSEDDGKNTPGPDSGSEDDGKSTSGPGSGSKDDGENSTVKLNIDDPLTDINSKQAVLETVNPSDNGGPKAGTEYCSFNSEHTTSVGVTLSKDESSKGDDESQGSDGSNREQQGGVSSSSSPETE</sequence>
<feature type="compositionally biased region" description="Polar residues" evidence="1">
    <location>
        <begin position="211"/>
        <end position="226"/>
    </location>
</feature>
<dbReference type="Proteomes" id="UP001151532">
    <property type="component" value="Chromosome 1"/>
</dbReference>
<dbReference type="OrthoDB" id="200660at2759"/>
<evidence type="ECO:0000313" key="3">
    <source>
        <dbReference type="Proteomes" id="UP001151532"/>
    </source>
</evidence>
<evidence type="ECO:0000256" key="1">
    <source>
        <dbReference type="SAM" id="MobiDB-lite"/>
    </source>
</evidence>
<keyword evidence="3" id="KW-1185">Reference proteome</keyword>
<dbReference type="EMBL" id="JAPFFK010000015">
    <property type="protein sequence ID" value="KAJ6713123.1"/>
    <property type="molecule type" value="Genomic_DNA"/>
</dbReference>
<gene>
    <name evidence="2" type="ORF">OIU79_009172</name>
</gene>
<evidence type="ECO:0000313" key="2">
    <source>
        <dbReference type="EMBL" id="KAJ6713123.1"/>
    </source>
</evidence>